<dbReference type="AlphaFoldDB" id="W9GP97"/>
<comment type="caution">
    <text evidence="2">The sequence shown here is derived from an EMBL/GenBank/DDBJ whole genome shotgun (WGS) entry which is preliminary data.</text>
</comment>
<evidence type="ECO:0000313" key="3">
    <source>
        <dbReference type="Proteomes" id="UP000019494"/>
    </source>
</evidence>
<organism evidence="2 3">
    <name type="scientific">Intrasporangium chromatireducens Q5-1</name>
    <dbReference type="NCBI Taxonomy" id="584657"/>
    <lineage>
        <taxon>Bacteria</taxon>
        <taxon>Bacillati</taxon>
        <taxon>Actinomycetota</taxon>
        <taxon>Actinomycetes</taxon>
        <taxon>Micrococcales</taxon>
        <taxon>Intrasporangiaceae</taxon>
        <taxon>Intrasporangium</taxon>
    </lineage>
</organism>
<protein>
    <submittedName>
        <fullName evidence="2">Uncharacterized protein</fullName>
    </submittedName>
</protein>
<reference evidence="3" key="1">
    <citation type="submission" date="2013-08" db="EMBL/GenBank/DDBJ databases">
        <title>Intrasporangium oryzae NRRL B-24470.</title>
        <authorList>
            <person name="Liu H."/>
            <person name="Wang G."/>
        </authorList>
    </citation>
    <scope>NUCLEOTIDE SEQUENCE [LARGE SCALE GENOMIC DNA]</scope>
    <source>
        <strain evidence="3">Q5-1</strain>
    </source>
</reference>
<proteinExistence type="predicted"/>
<evidence type="ECO:0000256" key="1">
    <source>
        <dbReference type="SAM" id="MobiDB-lite"/>
    </source>
</evidence>
<dbReference type="EMBL" id="AWQS01000092">
    <property type="protein sequence ID" value="EWT05714.1"/>
    <property type="molecule type" value="Genomic_DNA"/>
</dbReference>
<sequence>MAHPTRGIRSSTHEILKVSKVDETNLELTLRIASRAAPKVVTLYVPQSEAARQMLRAIAASITVSPTADRDSQWDSAATVLNNVASAQVMLTELLDAGFTDFGDRTWTSPGCVRSTGRCRPGRSARRSTSSPGCCVPSTRTAAPCPSP</sequence>
<evidence type="ECO:0000313" key="2">
    <source>
        <dbReference type="EMBL" id="EWT05714.1"/>
    </source>
</evidence>
<feature type="region of interest" description="Disordered" evidence="1">
    <location>
        <begin position="116"/>
        <end position="148"/>
    </location>
</feature>
<keyword evidence="3" id="KW-1185">Reference proteome</keyword>
<name>W9GP97_9MICO</name>
<dbReference type="RefSeq" id="WP_034716940.1">
    <property type="nucleotide sequence ID" value="NZ_AWQS01000092.1"/>
</dbReference>
<accession>W9GP97</accession>
<gene>
    <name evidence="2" type="ORF">N864_02830</name>
</gene>
<dbReference type="Proteomes" id="UP000019494">
    <property type="component" value="Unassembled WGS sequence"/>
</dbReference>